<protein>
    <recommendedName>
        <fullName evidence="22">Copper transport protein</fullName>
    </recommendedName>
</protein>
<feature type="transmembrane region" description="Helical" evidence="22">
    <location>
        <begin position="132"/>
        <end position="151"/>
    </location>
</feature>
<evidence type="ECO:0000256" key="22">
    <source>
        <dbReference type="RuleBase" id="RU367022"/>
    </source>
</evidence>
<evidence type="ECO:0000256" key="21">
    <source>
        <dbReference type="ARBA" id="ARBA00037299"/>
    </source>
</evidence>
<dbReference type="GO" id="GO:0005375">
    <property type="term" value="F:copper ion transmembrane transporter activity"/>
    <property type="evidence" value="ECO:0007669"/>
    <property type="project" value="UniProtKB-UniRule"/>
</dbReference>
<keyword evidence="16" id="KW-0558">Oxidation</keyword>
<dbReference type="Proteomes" id="UP000034805">
    <property type="component" value="Unassembled WGS sequence"/>
</dbReference>
<dbReference type="GO" id="GO:0055038">
    <property type="term" value="C:recycling endosome membrane"/>
    <property type="evidence" value="ECO:0007669"/>
    <property type="project" value="UniProtKB-SubCell"/>
</dbReference>
<comment type="catalytic activity">
    <reaction evidence="19">
        <text>Cu(+)(out) = Cu(+)(in)</text>
        <dbReference type="Rhea" id="RHEA:75211"/>
        <dbReference type="ChEBI" id="CHEBI:49552"/>
    </reaction>
</comment>
<keyword evidence="14 22" id="KW-0186">Copper</keyword>
<keyword evidence="12 22" id="KW-0187">Copper transport</keyword>
<accession>A0A0P7U641</accession>
<evidence type="ECO:0000256" key="1">
    <source>
        <dbReference type="ARBA" id="ARBA00004107"/>
    </source>
</evidence>
<dbReference type="PANTHER" id="PTHR12483">
    <property type="entry name" value="SOLUTE CARRIER FAMILY 31 COPPER TRANSPORTERS"/>
    <property type="match status" value="1"/>
</dbReference>
<evidence type="ECO:0000256" key="15">
    <source>
        <dbReference type="ARBA" id="ARBA00023065"/>
    </source>
</evidence>
<evidence type="ECO:0000256" key="14">
    <source>
        <dbReference type="ARBA" id="ARBA00023008"/>
    </source>
</evidence>
<evidence type="ECO:0000256" key="5">
    <source>
        <dbReference type="ARBA" id="ARBA00004554"/>
    </source>
</evidence>
<dbReference type="EMBL" id="JARO02006477">
    <property type="protein sequence ID" value="KPP65206.1"/>
    <property type="molecule type" value="Genomic_DNA"/>
</dbReference>
<comment type="caution">
    <text evidence="23">The sequence shown here is derived from an EMBL/GenBank/DDBJ whole genome shotgun (WGS) entry which is preliminary data.</text>
</comment>
<evidence type="ECO:0000256" key="6">
    <source>
        <dbReference type="ARBA" id="ARBA00006921"/>
    </source>
</evidence>
<comment type="subcellular location">
    <subcellularLocation>
        <location evidence="3">Apical cell membrane</location>
        <topology evidence="3">Multi-pass membrane protein</topology>
    </subcellularLocation>
    <subcellularLocation>
        <location evidence="5">Basolateral cell membrane</location>
        <topology evidence="5">Multi-pass membrane protein</topology>
    </subcellularLocation>
    <subcellularLocation>
        <location evidence="4">Early endosome membrane</location>
        <topology evidence="4">Multi-pass membrane protein</topology>
    </subcellularLocation>
    <subcellularLocation>
        <location evidence="1">Late endosome membrane</location>
        <topology evidence="1">Multi-pass membrane protein</topology>
    </subcellularLocation>
    <subcellularLocation>
        <location evidence="22">Membrane</location>
        <topology evidence="22">Multi-pass membrane protein</topology>
    </subcellularLocation>
    <subcellularLocation>
        <location evidence="2">Recycling endosome membrane</location>
        <topology evidence="2">Multi-pass membrane protein</topology>
    </subcellularLocation>
</comment>
<dbReference type="GO" id="GO:0016323">
    <property type="term" value="C:basolateral plasma membrane"/>
    <property type="evidence" value="ECO:0007669"/>
    <property type="project" value="UniProtKB-SubCell"/>
</dbReference>
<evidence type="ECO:0000256" key="20">
    <source>
        <dbReference type="ARBA" id="ARBA00036430"/>
    </source>
</evidence>
<keyword evidence="9" id="KW-0597">Phosphoprotein</keyword>
<evidence type="ECO:0000256" key="19">
    <source>
        <dbReference type="ARBA" id="ARBA00036192"/>
    </source>
</evidence>
<evidence type="ECO:0000256" key="8">
    <source>
        <dbReference type="ARBA" id="ARBA00022475"/>
    </source>
</evidence>
<dbReference type="GO" id="GO:0031902">
    <property type="term" value="C:late endosome membrane"/>
    <property type="evidence" value="ECO:0007669"/>
    <property type="project" value="UniProtKB-SubCell"/>
</dbReference>
<evidence type="ECO:0000256" key="18">
    <source>
        <dbReference type="ARBA" id="ARBA00023157"/>
    </source>
</evidence>
<comment type="function">
    <text evidence="21">Mobilizes copper(1+) out of the endosomal compartment, making copper(1+) available for export out of the cells.</text>
</comment>
<comment type="similarity">
    <text evidence="6 22">Belongs to the copper transporter (Ctr) (TC 1.A.56) family. SLC31A subfamily.</text>
</comment>
<evidence type="ECO:0000256" key="3">
    <source>
        <dbReference type="ARBA" id="ARBA00004424"/>
    </source>
</evidence>
<sequence length="166" mass="18210">HMTFYLGYADVELLFPGLIIRTPGALRRSATPCPHAGCVSGSEMAGACFVVFLLAAAYEGLKVGREFALRKSRVSVRYSSVDAPGLDDGNVLLDARRTVRRRLLSPPHLLQTALHVVQVVLSYFLMLLFMTYNGYLCMAVAAGAGVGYFLFGWRRAVVVDVTEHCH</sequence>
<evidence type="ECO:0000313" key="24">
    <source>
        <dbReference type="Proteomes" id="UP000034805"/>
    </source>
</evidence>
<dbReference type="GO" id="GO:0016324">
    <property type="term" value="C:apical plasma membrane"/>
    <property type="evidence" value="ECO:0007669"/>
    <property type="project" value="UniProtKB-SubCell"/>
</dbReference>
<keyword evidence="10 22" id="KW-0812">Transmembrane</keyword>
<evidence type="ECO:0000256" key="4">
    <source>
        <dbReference type="ARBA" id="ARBA00004520"/>
    </source>
</evidence>
<keyword evidence="11" id="KW-0967">Endosome</keyword>
<keyword evidence="17 22" id="KW-0472">Membrane</keyword>
<evidence type="ECO:0000256" key="16">
    <source>
        <dbReference type="ARBA" id="ARBA00023097"/>
    </source>
</evidence>
<evidence type="ECO:0000256" key="11">
    <source>
        <dbReference type="ARBA" id="ARBA00022753"/>
    </source>
</evidence>
<organism evidence="23 24">
    <name type="scientific">Scleropages formosus</name>
    <name type="common">Asian bonytongue</name>
    <name type="synonym">Osteoglossum formosum</name>
    <dbReference type="NCBI Taxonomy" id="113540"/>
    <lineage>
        <taxon>Eukaryota</taxon>
        <taxon>Metazoa</taxon>
        <taxon>Chordata</taxon>
        <taxon>Craniata</taxon>
        <taxon>Vertebrata</taxon>
        <taxon>Euteleostomi</taxon>
        <taxon>Actinopterygii</taxon>
        <taxon>Neopterygii</taxon>
        <taxon>Teleostei</taxon>
        <taxon>Osteoglossocephala</taxon>
        <taxon>Osteoglossomorpha</taxon>
        <taxon>Osteoglossiformes</taxon>
        <taxon>Osteoglossidae</taxon>
        <taxon>Scleropages</taxon>
    </lineage>
</organism>
<feature type="non-terminal residue" evidence="23">
    <location>
        <position position="1"/>
    </location>
</feature>
<keyword evidence="13 22" id="KW-1133">Transmembrane helix</keyword>
<dbReference type="PANTHER" id="PTHR12483:SF22">
    <property type="entry name" value="HIGH AFFINITY COPPER UPTAKE PROTEIN 1"/>
    <property type="match status" value="1"/>
</dbReference>
<evidence type="ECO:0000256" key="7">
    <source>
        <dbReference type="ARBA" id="ARBA00022448"/>
    </source>
</evidence>
<dbReference type="InterPro" id="IPR007274">
    <property type="entry name" value="Cop_transporter"/>
</dbReference>
<evidence type="ECO:0000256" key="12">
    <source>
        <dbReference type="ARBA" id="ARBA00022796"/>
    </source>
</evidence>
<evidence type="ECO:0000256" key="10">
    <source>
        <dbReference type="ARBA" id="ARBA00022692"/>
    </source>
</evidence>
<dbReference type="Pfam" id="PF04145">
    <property type="entry name" value="Ctr"/>
    <property type="match status" value="1"/>
</dbReference>
<dbReference type="GO" id="GO:0031901">
    <property type="term" value="C:early endosome membrane"/>
    <property type="evidence" value="ECO:0007669"/>
    <property type="project" value="UniProtKB-SubCell"/>
</dbReference>
<evidence type="ECO:0000256" key="9">
    <source>
        <dbReference type="ARBA" id="ARBA00022553"/>
    </source>
</evidence>
<dbReference type="AlphaFoldDB" id="A0A0P7U641"/>
<reference evidence="23 24" key="1">
    <citation type="submission" date="2015-08" db="EMBL/GenBank/DDBJ databases">
        <title>The genome of the Asian arowana (Scleropages formosus).</title>
        <authorList>
            <person name="Tan M.H."/>
            <person name="Gan H.M."/>
            <person name="Croft L.J."/>
            <person name="Austin C.M."/>
        </authorList>
    </citation>
    <scope>NUCLEOTIDE SEQUENCE [LARGE SCALE GENOMIC DNA]</scope>
    <source>
        <strain evidence="23">Aro1</strain>
    </source>
</reference>
<evidence type="ECO:0000256" key="2">
    <source>
        <dbReference type="ARBA" id="ARBA00004195"/>
    </source>
</evidence>
<name>A0A0P7U641_SCLFO</name>
<evidence type="ECO:0000256" key="13">
    <source>
        <dbReference type="ARBA" id="ARBA00022989"/>
    </source>
</evidence>
<evidence type="ECO:0000313" key="23">
    <source>
        <dbReference type="EMBL" id="KPP65206.1"/>
    </source>
</evidence>
<keyword evidence="15 22" id="KW-0406">Ion transport</keyword>
<dbReference type="STRING" id="113540.ENSSFOP00015020738"/>
<keyword evidence="8" id="KW-1003">Cell membrane</keyword>
<keyword evidence="18" id="KW-1015">Disulfide bond</keyword>
<keyword evidence="7 22" id="KW-0813">Transport</keyword>
<proteinExistence type="inferred from homology"/>
<comment type="catalytic activity">
    <reaction evidence="20">
        <text>Ag(+)(out) = Ag(+)(in)</text>
        <dbReference type="Rhea" id="RHEA:75207"/>
        <dbReference type="ChEBI" id="CHEBI:49468"/>
    </reaction>
</comment>
<gene>
    <name evidence="23" type="ORF">Z043_116393</name>
</gene>
<evidence type="ECO:0000256" key="17">
    <source>
        <dbReference type="ARBA" id="ARBA00023136"/>
    </source>
</evidence>